<dbReference type="EMBL" id="CM003613">
    <property type="protein sequence ID" value="KYP56683.1"/>
    <property type="molecule type" value="Genomic_DNA"/>
</dbReference>
<proteinExistence type="predicted"/>
<dbReference type="Proteomes" id="UP000075243">
    <property type="component" value="Chromosome 11"/>
</dbReference>
<sequence>MNTLISPRQTSFIPGRQGRDNIIIAQEACHTMRRTKRKCGFMAIKVDLEKAYDNIRWAFVVDTFSDLGFRDHFISVIYHCLSFVSFRVCVNGEKADSFTPQRGLRQGDPISPYIFVLCVERLSQLIDKRMVEGNWKSLVMAKGEIKLSHLFFPKDLLLFGEASKAQMEVVKICLDLFSSAADTKVSGAKTRVFFSKGVHHTRRA</sequence>
<dbReference type="STRING" id="3821.A0A151SPG6"/>
<organism evidence="2 3">
    <name type="scientific">Cajanus cajan</name>
    <name type="common">Pigeon pea</name>
    <name type="synonym">Cajanus indicus</name>
    <dbReference type="NCBI Taxonomy" id="3821"/>
    <lineage>
        <taxon>Eukaryota</taxon>
        <taxon>Viridiplantae</taxon>
        <taxon>Streptophyta</taxon>
        <taxon>Embryophyta</taxon>
        <taxon>Tracheophyta</taxon>
        <taxon>Spermatophyta</taxon>
        <taxon>Magnoliopsida</taxon>
        <taxon>eudicotyledons</taxon>
        <taxon>Gunneridae</taxon>
        <taxon>Pentapetalae</taxon>
        <taxon>rosids</taxon>
        <taxon>fabids</taxon>
        <taxon>Fabales</taxon>
        <taxon>Fabaceae</taxon>
        <taxon>Papilionoideae</taxon>
        <taxon>50 kb inversion clade</taxon>
        <taxon>NPAAA clade</taxon>
        <taxon>indigoferoid/millettioid clade</taxon>
        <taxon>Phaseoleae</taxon>
        <taxon>Cajanus</taxon>
    </lineage>
</organism>
<protein>
    <submittedName>
        <fullName evidence="2">Retrovirus-related Pol polyprotein LINE-1</fullName>
    </submittedName>
</protein>
<keyword evidence="3" id="KW-1185">Reference proteome</keyword>
<dbReference type="InterPro" id="IPR043502">
    <property type="entry name" value="DNA/RNA_pol_sf"/>
</dbReference>
<dbReference type="Gramene" id="C.cajan_02860.t">
    <property type="protein sequence ID" value="C.cajan_02860.t.cds1"/>
    <property type="gene ID" value="C.cajan_02860"/>
</dbReference>
<dbReference type="PANTHER" id="PTHR19446">
    <property type="entry name" value="REVERSE TRANSCRIPTASES"/>
    <property type="match status" value="1"/>
</dbReference>
<dbReference type="SUPFAM" id="SSF56672">
    <property type="entry name" value="DNA/RNA polymerases"/>
    <property type="match status" value="1"/>
</dbReference>
<accession>A0A151SPG6</accession>
<evidence type="ECO:0000259" key="1">
    <source>
        <dbReference type="Pfam" id="PF00078"/>
    </source>
</evidence>
<feature type="domain" description="Reverse transcriptase" evidence="1">
    <location>
        <begin position="4"/>
        <end position="193"/>
    </location>
</feature>
<dbReference type="Pfam" id="PF00078">
    <property type="entry name" value="RVT_1"/>
    <property type="match status" value="1"/>
</dbReference>
<dbReference type="InterPro" id="IPR000477">
    <property type="entry name" value="RT_dom"/>
</dbReference>
<gene>
    <name evidence="2" type="ORF">KK1_002928</name>
</gene>
<evidence type="ECO:0000313" key="2">
    <source>
        <dbReference type="EMBL" id="KYP56683.1"/>
    </source>
</evidence>
<dbReference type="AlphaFoldDB" id="A0A151SPG6"/>
<evidence type="ECO:0000313" key="3">
    <source>
        <dbReference type="Proteomes" id="UP000075243"/>
    </source>
</evidence>
<reference evidence="2 3" key="1">
    <citation type="journal article" date="2012" name="Nat. Biotechnol.">
        <title>Draft genome sequence of pigeonpea (Cajanus cajan), an orphan legume crop of resource-poor farmers.</title>
        <authorList>
            <person name="Varshney R.K."/>
            <person name="Chen W."/>
            <person name="Li Y."/>
            <person name="Bharti A.K."/>
            <person name="Saxena R.K."/>
            <person name="Schlueter J.A."/>
            <person name="Donoghue M.T."/>
            <person name="Azam S."/>
            <person name="Fan G."/>
            <person name="Whaley A.M."/>
            <person name="Farmer A.D."/>
            <person name="Sheridan J."/>
            <person name="Iwata A."/>
            <person name="Tuteja R."/>
            <person name="Penmetsa R.V."/>
            <person name="Wu W."/>
            <person name="Upadhyaya H.D."/>
            <person name="Yang S.P."/>
            <person name="Shah T."/>
            <person name="Saxena K.B."/>
            <person name="Michael T."/>
            <person name="McCombie W.R."/>
            <person name="Yang B."/>
            <person name="Zhang G."/>
            <person name="Yang H."/>
            <person name="Wang J."/>
            <person name="Spillane C."/>
            <person name="Cook D.R."/>
            <person name="May G.D."/>
            <person name="Xu X."/>
            <person name="Jackson S.A."/>
        </authorList>
    </citation>
    <scope>NUCLEOTIDE SEQUENCE [LARGE SCALE GENOMIC DNA]</scope>
    <source>
        <strain evidence="3">cv. Asha</strain>
    </source>
</reference>
<dbReference type="OMA" id="IEPRANS"/>
<name>A0A151SPG6_CAJCA</name>